<evidence type="ECO:0000313" key="5">
    <source>
        <dbReference type="EMBL" id="MDQ0492455.1"/>
    </source>
</evidence>
<dbReference type="PANTHER" id="PTHR10196:SF93">
    <property type="entry name" value="L-RHAMNULOKINASE"/>
    <property type="match status" value="1"/>
</dbReference>
<organism evidence="5 6">
    <name type="scientific">Paenibacillus brasilensis</name>
    <dbReference type="NCBI Taxonomy" id="128574"/>
    <lineage>
        <taxon>Bacteria</taxon>
        <taxon>Bacillati</taxon>
        <taxon>Bacillota</taxon>
        <taxon>Bacilli</taxon>
        <taxon>Bacillales</taxon>
        <taxon>Paenibacillaceae</taxon>
        <taxon>Paenibacillus</taxon>
    </lineage>
</organism>
<keyword evidence="3 5" id="KW-0418">Kinase</keyword>
<dbReference type="InterPro" id="IPR043129">
    <property type="entry name" value="ATPase_NBD"/>
</dbReference>
<sequence>MRRESGSAYSFAELAQLASAETPFASLVLCNQPSFLNPDSMTLEIQRFCEETGQPIPHTPGALARCIFDSLALSYRDALHELQSLTNETVTKLHVVGGGANNELLCQLTADLLEIEVQAGPSESTAIGNIVVQLISSGALGDLKAAGRTIASSFPTRLYEPQSVEGMEELLDRWKNLKIQATSLFTP</sequence>
<name>A0ABU0KSP3_9BACL</name>
<accession>A0ABU0KSP3</accession>
<evidence type="ECO:0000313" key="6">
    <source>
        <dbReference type="Proteomes" id="UP001242811"/>
    </source>
</evidence>
<keyword evidence="6" id="KW-1185">Reference proteome</keyword>
<reference evidence="5 6" key="1">
    <citation type="submission" date="2023-07" db="EMBL/GenBank/DDBJ databases">
        <title>Genomic Encyclopedia of Type Strains, Phase IV (KMG-IV): sequencing the most valuable type-strain genomes for metagenomic binning, comparative biology and taxonomic classification.</title>
        <authorList>
            <person name="Goeker M."/>
        </authorList>
    </citation>
    <scope>NUCLEOTIDE SEQUENCE [LARGE SCALE GENOMIC DNA]</scope>
    <source>
        <strain evidence="5 6">DSM 14914</strain>
    </source>
</reference>
<evidence type="ECO:0000256" key="3">
    <source>
        <dbReference type="ARBA" id="ARBA00022777"/>
    </source>
</evidence>
<evidence type="ECO:0000256" key="2">
    <source>
        <dbReference type="ARBA" id="ARBA00022679"/>
    </source>
</evidence>
<feature type="domain" description="Carbohydrate kinase FGGY C-terminal" evidence="4">
    <location>
        <begin position="7"/>
        <end position="136"/>
    </location>
</feature>
<proteinExistence type="inferred from homology"/>
<dbReference type="PANTHER" id="PTHR10196">
    <property type="entry name" value="SUGAR KINASE"/>
    <property type="match status" value="1"/>
</dbReference>
<protein>
    <submittedName>
        <fullName evidence="5">Sugar (Pentulose or hexulose) kinase</fullName>
    </submittedName>
</protein>
<dbReference type="EMBL" id="JAUSWA010000002">
    <property type="protein sequence ID" value="MDQ0492455.1"/>
    <property type="molecule type" value="Genomic_DNA"/>
</dbReference>
<comment type="similarity">
    <text evidence="1">Belongs to the FGGY kinase family.</text>
</comment>
<keyword evidence="2" id="KW-0808">Transferase</keyword>
<comment type="caution">
    <text evidence="5">The sequence shown here is derived from an EMBL/GenBank/DDBJ whole genome shotgun (WGS) entry which is preliminary data.</text>
</comment>
<dbReference type="SUPFAM" id="SSF53067">
    <property type="entry name" value="Actin-like ATPase domain"/>
    <property type="match status" value="1"/>
</dbReference>
<gene>
    <name evidence="5" type="ORF">QOZ95_000602</name>
</gene>
<dbReference type="Pfam" id="PF02782">
    <property type="entry name" value="FGGY_C"/>
    <property type="match status" value="1"/>
</dbReference>
<dbReference type="Proteomes" id="UP001242811">
    <property type="component" value="Unassembled WGS sequence"/>
</dbReference>
<evidence type="ECO:0000259" key="4">
    <source>
        <dbReference type="Pfam" id="PF02782"/>
    </source>
</evidence>
<dbReference type="InterPro" id="IPR018485">
    <property type="entry name" value="FGGY_C"/>
</dbReference>
<dbReference type="Gene3D" id="3.30.420.40">
    <property type="match status" value="1"/>
</dbReference>
<dbReference type="GO" id="GO:0016301">
    <property type="term" value="F:kinase activity"/>
    <property type="evidence" value="ECO:0007669"/>
    <property type="project" value="UniProtKB-KW"/>
</dbReference>
<evidence type="ECO:0000256" key="1">
    <source>
        <dbReference type="ARBA" id="ARBA00009156"/>
    </source>
</evidence>